<keyword evidence="22" id="KW-1185">Reference proteome</keyword>
<evidence type="ECO:0000256" key="9">
    <source>
        <dbReference type="ARBA" id="ARBA00022676"/>
    </source>
</evidence>
<dbReference type="Pfam" id="PF06202">
    <property type="entry name" value="GDE_C"/>
    <property type="match status" value="1"/>
</dbReference>
<dbReference type="Pfam" id="PF14699">
    <property type="entry name" value="hGDE_N"/>
    <property type="match status" value="1"/>
</dbReference>
<name>A0A9P8TBV4_9ASCO</name>
<dbReference type="EC" id="3.2.1.33" evidence="6"/>
<evidence type="ECO:0000259" key="20">
    <source>
        <dbReference type="Pfam" id="PF14702"/>
    </source>
</evidence>
<dbReference type="GO" id="GO:0005978">
    <property type="term" value="P:glycogen biosynthetic process"/>
    <property type="evidence" value="ECO:0007669"/>
    <property type="project" value="UniProtKB-KW"/>
</dbReference>
<keyword evidence="14" id="KW-0326">Glycosidase</keyword>
<dbReference type="Pfam" id="PF14702">
    <property type="entry name" value="hGDE_central"/>
    <property type="match status" value="1"/>
</dbReference>
<dbReference type="InterPro" id="IPR032792">
    <property type="entry name" value="AGL_glucanoTrfase"/>
</dbReference>
<protein>
    <recommendedName>
        <fullName evidence="7">Glycogen debranching enzyme</fullName>
        <ecNumber evidence="5">2.4.1.25</ecNumber>
        <ecNumber evidence="6">3.2.1.33</ecNumber>
    </recommendedName>
    <alternativeName>
        <fullName evidence="16">Glycogen debrancher</fullName>
    </alternativeName>
</protein>
<evidence type="ECO:0000256" key="1">
    <source>
        <dbReference type="ARBA" id="ARBA00000439"/>
    </source>
</evidence>
<dbReference type="GO" id="GO:0005980">
    <property type="term" value="P:glycogen catabolic process"/>
    <property type="evidence" value="ECO:0007669"/>
    <property type="project" value="InterPro"/>
</dbReference>
<dbReference type="Gene3D" id="1.50.10.10">
    <property type="match status" value="1"/>
</dbReference>
<evidence type="ECO:0000256" key="10">
    <source>
        <dbReference type="ARBA" id="ARBA00022679"/>
    </source>
</evidence>
<comment type="similarity">
    <text evidence="15">Belongs to the glycogen debranching enzyme family.</text>
</comment>
<evidence type="ECO:0000256" key="14">
    <source>
        <dbReference type="ARBA" id="ARBA00023295"/>
    </source>
</evidence>
<evidence type="ECO:0000259" key="19">
    <source>
        <dbReference type="Pfam" id="PF14701"/>
    </source>
</evidence>
<dbReference type="InterPro" id="IPR029436">
    <property type="entry name" value="AGL_euk_N"/>
</dbReference>
<dbReference type="InterPro" id="IPR006421">
    <property type="entry name" value="Glycogen_debranch_met"/>
</dbReference>
<evidence type="ECO:0000256" key="12">
    <source>
        <dbReference type="ARBA" id="ARBA00023056"/>
    </source>
</evidence>
<proteinExistence type="inferred from homology"/>
<evidence type="ECO:0000259" key="17">
    <source>
        <dbReference type="Pfam" id="PF06202"/>
    </source>
</evidence>
<evidence type="ECO:0000256" key="16">
    <source>
        <dbReference type="ARBA" id="ARBA00031477"/>
    </source>
</evidence>
<dbReference type="InterPro" id="IPR032790">
    <property type="entry name" value="GDE_C"/>
</dbReference>
<evidence type="ECO:0000256" key="3">
    <source>
        <dbReference type="ARBA" id="ARBA00003530"/>
    </source>
</evidence>
<feature type="domain" description="Glycogen debranching enzyme glucanotransferase" evidence="19">
    <location>
        <begin position="873"/>
        <end position="1293"/>
    </location>
</feature>
<dbReference type="Proteomes" id="UP000788993">
    <property type="component" value="Unassembled WGS sequence"/>
</dbReference>
<dbReference type="GO" id="GO:0004135">
    <property type="term" value="F:amylo-alpha-1,6-glucosidase activity"/>
    <property type="evidence" value="ECO:0007669"/>
    <property type="project" value="UniProtKB-EC"/>
</dbReference>
<dbReference type="InterPro" id="IPR010401">
    <property type="entry name" value="AGL/Gdb1"/>
</dbReference>
<dbReference type="GO" id="GO:0004134">
    <property type="term" value="F:4-alpha-glucanotransferase activity"/>
    <property type="evidence" value="ECO:0007669"/>
    <property type="project" value="UniProtKB-EC"/>
</dbReference>
<dbReference type="InterPro" id="IPR008928">
    <property type="entry name" value="6-hairpin_glycosidase_sf"/>
</dbReference>
<evidence type="ECO:0000256" key="13">
    <source>
        <dbReference type="ARBA" id="ARBA00023268"/>
    </source>
</evidence>
<comment type="subcellular location">
    <subcellularLocation>
        <location evidence="4">Cytoplasm</location>
    </subcellularLocation>
</comment>
<dbReference type="InterPro" id="IPR012341">
    <property type="entry name" value="6hp_glycosidase-like_sf"/>
</dbReference>
<comment type="function">
    <text evidence="3">Multifunctional enzyme acting as 1,4-alpha-D-glucan:1,4-alpha-D-glucan 4-alpha-D-glycosyltransferase and amylo-1,6-glucosidase in glycogen degradation.</text>
</comment>
<dbReference type="Pfam" id="PF14701">
    <property type="entry name" value="hDGE_amylase"/>
    <property type="match status" value="1"/>
</dbReference>
<dbReference type="EMBL" id="JAEUBD010000753">
    <property type="protein sequence ID" value="KAH3672576.1"/>
    <property type="molecule type" value="Genomic_DNA"/>
</dbReference>
<keyword evidence="11" id="KW-0378">Hydrolase</keyword>
<dbReference type="CDD" id="cd11327">
    <property type="entry name" value="AmyAc_Glg_debranch_2"/>
    <property type="match status" value="1"/>
</dbReference>
<dbReference type="FunFam" id="3.20.20.80:FF:000242">
    <property type="entry name" value="Glycogen debranching enzyme Gdb1, putative"/>
    <property type="match status" value="1"/>
</dbReference>
<evidence type="ECO:0000256" key="5">
    <source>
        <dbReference type="ARBA" id="ARBA00012560"/>
    </source>
</evidence>
<comment type="caution">
    <text evidence="21">The sequence shown here is derived from an EMBL/GenBank/DDBJ whole genome shotgun (WGS) entry which is preliminary data.</text>
</comment>
<evidence type="ECO:0000256" key="8">
    <source>
        <dbReference type="ARBA" id="ARBA00022490"/>
    </source>
</evidence>
<feature type="domain" description="Eukaryotic glycogen debranching enzyme N-terminal" evidence="18">
    <location>
        <begin position="778"/>
        <end position="869"/>
    </location>
</feature>
<dbReference type="InterPro" id="IPR017853">
    <property type="entry name" value="GH"/>
</dbReference>
<dbReference type="Gene3D" id="3.20.20.80">
    <property type="entry name" value="Glycosidases"/>
    <property type="match status" value="2"/>
</dbReference>
<dbReference type="FunFam" id="1.50.10.10:FF:000039">
    <property type="entry name" value="Glycogen debranching enzyme Gdb1, putative"/>
    <property type="match status" value="1"/>
</dbReference>
<keyword evidence="8" id="KW-0963">Cytoplasm</keyword>
<gene>
    <name evidence="21" type="ORF">OGATHE_002221</name>
</gene>
<evidence type="ECO:0000256" key="15">
    <source>
        <dbReference type="ARBA" id="ARBA00025780"/>
    </source>
</evidence>
<dbReference type="SUPFAM" id="SSF51445">
    <property type="entry name" value="(Trans)glycosidases"/>
    <property type="match status" value="1"/>
</dbReference>
<keyword evidence="12" id="KW-0320">Glycogen biosynthesis</keyword>
<feature type="domain" description="Glycogen debranching enzyme central" evidence="20">
    <location>
        <begin position="1453"/>
        <end position="1693"/>
    </location>
</feature>
<keyword evidence="9" id="KW-0328">Glycosyltransferase</keyword>
<comment type="catalytic activity">
    <reaction evidence="1">
        <text>Transfers a segment of a (1-&gt;4)-alpha-D-glucan to a new position in an acceptor, which may be glucose or a (1-&gt;4)-alpha-D-glucan.</text>
        <dbReference type="EC" id="2.4.1.25"/>
    </reaction>
</comment>
<dbReference type="NCBIfam" id="TIGR01531">
    <property type="entry name" value="glyc_debranch"/>
    <property type="match status" value="1"/>
</dbReference>
<dbReference type="PANTHER" id="PTHR10569:SF2">
    <property type="entry name" value="GLYCOGEN DEBRANCHING ENZYME"/>
    <property type="match status" value="1"/>
</dbReference>
<reference evidence="21" key="1">
    <citation type="journal article" date="2021" name="Open Biol.">
        <title>Shared evolutionary footprints suggest mitochondrial oxidative damage underlies multiple complex I losses in fungi.</title>
        <authorList>
            <person name="Schikora-Tamarit M.A."/>
            <person name="Marcet-Houben M."/>
            <person name="Nosek J."/>
            <person name="Gabaldon T."/>
        </authorList>
    </citation>
    <scope>NUCLEOTIDE SEQUENCE</scope>
    <source>
        <strain evidence="21">NCAIM Y.01608</strain>
    </source>
</reference>
<keyword evidence="13" id="KW-0511">Multifunctional enzyme</keyword>
<evidence type="ECO:0000256" key="6">
    <source>
        <dbReference type="ARBA" id="ARBA00012778"/>
    </source>
</evidence>
<feature type="domain" description="Glycogen debranching enzyme C-terminal" evidence="17">
    <location>
        <begin position="1768"/>
        <end position="2238"/>
    </location>
</feature>
<sequence>MRAINISLAVAGPYKETENCNVEVDTATMPEIGVWHGHFKPLGRVSVLADGDWIYSYKERLVGAIHMKTEITQLTTHKGYIYVLCGPKVVVFSQNTLELVAEAILEYVGDRFWLLDIDQSVVMVVQSCSIITVVTHCNTLTTSSPLYLPFWAKGVVLLSRFYVYVIGPSGQYEVFRYNFQTRAMLPADRKMLIRIGVFGVQKHGRIIDIASAGPGKWAVLQERGWAVYEVRNAQLSEVSSSSLAVLGERLSAVDAEGRFVIYLQNGELMMVNGENYQLETITKPDRMESPTVSPVESIDSYVLQSRDDYLVIRAAYTTFYHCSLPLANFPVEVFFCLSVDADRLAELFLSYAVENYSFALLSRLCLYCVSGNRIAFSLLDQLLAGVGRFNDELVSTWRYYLDETYFPFSENYSVYAVLVLGLLFCHAEIDLGSEFGPKLDKYASCTCTETSMSMLVRKMGLRLKNLANIPALFYHLIQHNHLDAVDAFVTLDEQFSVLNLATLMTASIPPLTYINQLLVNTPLSPTNLFILVNSVLLNLPCPGSSPTINLLTTNFHESLGSYYEGLGEKSPEELATSQCKISVMLDDSVLQLGYCGVLMARETKGWELLPLKAPDLPKDTQLAVQLGWSEKYVKPKFSLDGSKLACFDFNSYTIRIWELSTRCPDSLDTRVVRTDFALKVPNFYLLLLQRLGLSVPMDLLGLQNTSVCVSTKCISMHDLLVNYGDVFSFNRSELDFDWVLGDRIALKLRSRIIFVYNLGRGVLTFPTCSRQESPLFTLRFYIVAGSQITNKGTIWTDVPKAESEPYRRDRYNKHPIASSLYKDITVDVPIYRPGSYCYYTGYHTLKEGDEEEFVTTRKFYFVVPPSLFVQGQYLPLNAISMQSVVSKWMGANHLDWDAVFAEISRKGYNMIHFTPLQTRGESNSPYSIYDQLEFDRTAFANGQTDVKNMVYRLEKEHGILSMTDVVFNHTANNSSWIRENPDVGYNQETAPHLIPAIELDGLLLEFSKMMERHGYPTNIRNIEDLLKVMDGIKIHVLGELKLWEFYVVDVSEHLLELESQWDVSAENCSFDISKDASLPDLARFVASKACVKPFGLGPRFGNRLDIQKFASVLHYLYGDLSYPEVKGYAKKILDEINLPLYKQYDEDNGEILEQLYNRIKYMRLEDHGPKLGEVTEENPLTEPYFTRFTDSSGREWSLANNGWIWGGNPLVDFASNESKCYLRREVIVWGDCVKLRYGSGPEESPALWSRMLEYSRLSASLFHGFRIDNCHSTPLHVAEALLDAAREVNPNLYVVAELFTGSEELDIIFVERLGISSLIREAMQAYSVGELSRLVHRHGGPPIGSFKWLPLDELAYPVNKEEYDTRLSESFARKSEIPIPESVVSNAPHALFMDCTHDNETPNEKRTVEDTLPNAALVSFCSCAVGTTFGYDECYPKLLDVVKEDRLYTYGSGIGDVKTKLNKIRLELANQSVEDLESNEMHVHHEDQFITVHRTNAKTGRGYFLIARTKFYQDSDQSLAPIVLSGTKVEHLFAYTLMRTGKDPVYEKGYMKSVPVRLQEIGPIEVETRGQDSLIKLPSNFPQGSIAVLSTTIPGCDYQLDRFVRSGALEAAKNLTLLDINAILYRCESEERDASAGREGNYDVPGYGHLVYAGIQGWISVLKHVIRNNDLAHPLADHLRSGTWALDYIPSRLTKYESYGPAVSEFKVWLESRLYAVKKVPYFLVPRYFALVVGIAYEALRFQALKLMTPRIQRSTRFVQSLAMVSVQMIAYMRSASIHPLTVIPSMAAGLPHFSYDYMRCWGRDIFIALRGLLIVTGRFEEAKDHILCFAKTLKHGLIPNLLGSGKEPRYNARDAAWWFLESIQNYIKWAPNGSDILDCKVKRRFPLDDKYIPVDDPLAFSYESSIREIMYEIFSRHARGIKFREANAGPQIDSQMKDEGFNVEIHVDWETGLIHGGNQFNCGTWMDKMGESSLAGNKGYPGTPRDGAAVEINALLKSALRFAIELQKKGLFDYKELETQTGETVTFEHWNQLLQDNFERCYFIPEDPAEDSQFVINPEIVNRRGIYKDLFRSGKEYEDYQLRGNFPIAIAVAPELFTPSRALKAIQMADRILRGPIGLATLDPSDYNYRPYYLNNVDSMDFATAKGRNYHQGPEWCWILGYFMRAFRHVYLSEHPSCSENGSSTHYMHQLISKRLSGHKKWIDESVWAGLTELTQKNGDFCADSSPTQAWSASCLLDLYFDGWEEENVR</sequence>
<dbReference type="EC" id="2.4.1.25" evidence="5"/>
<reference evidence="21" key="2">
    <citation type="submission" date="2021-01" db="EMBL/GenBank/DDBJ databases">
        <authorList>
            <person name="Schikora-Tamarit M.A."/>
        </authorList>
    </citation>
    <scope>NUCLEOTIDE SEQUENCE</scope>
    <source>
        <strain evidence="21">NCAIM Y.01608</strain>
    </source>
</reference>
<evidence type="ECO:0000256" key="11">
    <source>
        <dbReference type="ARBA" id="ARBA00022801"/>
    </source>
</evidence>
<comment type="catalytic activity">
    <reaction evidence="2">
        <text>Hydrolysis of (1-&gt;6)-alpha-D-glucosidic branch linkages in glycogen phosphorylase limit dextrin.</text>
        <dbReference type="EC" id="3.2.1.33"/>
    </reaction>
</comment>
<organism evidence="21 22">
    <name type="scientific">Ogataea polymorpha</name>
    <dbReference type="NCBI Taxonomy" id="460523"/>
    <lineage>
        <taxon>Eukaryota</taxon>
        <taxon>Fungi</taxon>
        <taxon>Dikarya</taxon>
        <taxon>Ascomycota</taxon>
        <taxon>Saccharomycotina</taxon>
        <taxon>Pichiomycetes</taxon>
        <taxon>Pichiales</taxon>
        <taxon>Pichiaceae</taxon>
        <taxon>Ogataea</taxon>
    </lineage>
</organism>
<evidence type="ECO:0000259" key="18">
    <source>
        <dbReference type="Pfam" id="PF14699"/>
    </source>
</evidence>
<evidence type="ECO:0000256" key="4">
    <source>
        <dbReference type="ARBA" id="ARBA00004496"/>
    </source>
</evidence>
<evidence type="ECO:0000313" key="21">
    <source>
        <dbReference type="EMBL" id="KAH3672576.1"/>
    </source>
</evidence>
<dbReference type="PANTHER" id="PTHR10569">
    <property type="entry name" value="GLYCOGEN DEBRANCHING ENZYME"/>
    <property type="match status" value="1"/>
</dbReference>
<accession>A0A9P8TBV4</accession>
<dbReference type="InterPro" id="IPR032788">
    <property type="entry name" value="AGL_central"/>
</dbReference>
<evidence type="ECO:0000256" key="7">
    <source>
        <dbReference type="ARBA" id="ARBA00020723"/>
    </source>
</evidence>
<dbReference type="GO" id="GO:0005737">
    <property type="term" value="C:cytoplasm"/>
    <property type="evidence" value="ECO:0007669"/>
    <property type="project" value="UniProtKB-SubCell"/>
</dbReference>
<evidence type="ECO:0000313" key="22">
    <source>
        <dbReference type="Proteomes" id="UP000788993"/>
    </source>
</evidence>
<dbReference type="SUPFAM" id="SSF48208">
    <property type="entry name" value="Six-hairpin glycosidases"/>
    <property type="match status" value="1"/>
</dbReference>
<keyword evidence="10" id="KW-0808">Transferase</keyword>
<evidence type="ECO:0000256" key="2">
    <source>
        <dbReference type="ARBA" id="ARBA00000927"/>
    </source>
</evidence>